<dbReference type="InterPro" id="IPR039537">
    <property type="entry name" value="Retrotran_Ty1/copia-like"/>
</dbReference>
<sequence>MKEVRNDNAKELTKQATICTKKCGMECTSSMKHTPEQNGVAERMVRTITERMRCLLNHFQLPEEMWDDAAVNATYCVNIMPNSTRDMEIPYAVWYRALPVYSRLRTFGCAVLAYVGKVERRKTQPKAREAIFVGYSREKRGYRLLDSKTRKAFYSHTAVFYKRKAERIATGVMPSFAITVPIERYLELDNVAMENIPTKLDEMHPEDAGNDVDDCSHPACQVGQTVEVPGLVGLVVQLPGLDGKWYCYCRCC</sequence>
<evidence type="ECO:0000256" key="7">
    <source>
        <dbReference type="ARBA" id="ARBA00022918"/>
    </source>
</evidence>
<evidence type="ECO:0000256" key="6">
    <source>
        <dbReference type="ARBA" id="ARBA00022908"/>
    </source>
</evidence>
<dbReference type="InterPro" id="IPR036397">
    <property type="entry name" value="RNaseH_sf"/>
</dbReference>
<dbReference type="InterPro" id="IPR012337">
    <property type="entry name" value="RNaseH-like_sf"/>
</dbReference>
<dbReference type="InterPro" id="IPR057670">
    <property type="entry name" value="SH3_retrovirus"/>
</dbReference>
<dbReference type="Pfam" id="PF25597">
    <property type="entry name" value="SH3_retrovirus"/>
    <property type="match status" value="1"/>
</dbReference>
<dbReference type="GO" id="GO:0003964">
    <property type="term" value="F:RNA-directed DNA polymerase activity"/>
    <property type="evidence" value="ECO:0007669"/>
    <property type="project" value="UniProtKB-KW"/>
</dbReference>
<organism evidence="11 12">
    <name type="scientific">Phytophthora fragariaefolia</name>
    <dbReference type="NCBI Taxonomy" id="1490495"/>
    <lineage>
        <taxon>Eukaryota</taxon>
        <taxon>Sar</taxon>
        <taxon>Stramenopiles</taxon>
        <taxon>Oomycota</taxon>
        <taxon>Peronosporomycetes</taxon>
        <taxon>Peronosporales</taxon>
        <taxon>Peronosporaceae</taxon>
        <taxon>Phytophthora</taxon>
    </lineage>
</organism>
<evidence type="ECO:0000256" key="8">
    <source>
        <dbReference type="ARBA" id="ARBA00022932"/>
    </source>
</evidence>
<dbReference type="PROSITE" id="PS50994">
    <property type="entry name" value="INTEGRASE"/>
    <property type="match status" value="1"/>
</dbReference>
<evidence type="ECO:0000256" key="2">
    <source>
        <dbReference type="ARBA" id="ARBA00022723"/>
    </source>
</evidence>
<dbReference type="GO" id="GO:0016787">
    <property type="term" value="F:hydrolase activity"/>
    <property type="evidence" value="ECO:0007669"/>
    <property type="project" value="UniProtKB-KW"/>
</dbReference>
<keyword evidence="8" id="KW-0808">Transferase</keyword>
<reference evidence="11" key="1">
    <citation type="submission" date="2023-04" db="EMBL/GenBank/DDBJ databases">
        <title>Phytophthora fragariaefolia NBRC 109709.</title>
        <authorList>
            <person name="Ichikawa N."/>
            <person name="Sato H."/>
            <person name="Tonouchi N."/>
        </authorList>
    </citation>
    <scope>NUCLEOTIDE SEQUENCE</scope>
    <source>
        <strain evidence="11">NBRC 109709</strain>
    </source>
</reference>
<dbReference type="PANTHER" id="PTHR42648:SF11">
    <property type="entry name" value="TRANSPOSON TY4-P GAG-POL POLYPROTEIN"/>
    <property type="match status" value="1"/>
</dbReference>
<keyword evidence="1" id="KW-0540">Nuclease</keyword>
<evidence type="ECO:0000256" key="4">
    <source>
        <dbReference type="ARBA" id="ARBA00022801"/>
    </source>
</evidence>
<feature type="domain" description="Integrase catalytic" evidence="10">
    <location>
        <begin position="1"/>
        <end position="98"/>
    </location>
</feature>
<dbReference type="GO" id="GO:0006310">
    <property type="term" value="P:DNA recombination"/>
    <property type="evidence" value="ECO:0007669"/>
    <property type="project" value="UniProtKB-KW"/>
</dbReference>
<dbReference type="EMBL" id="BSXT01000636">
    <property type="protein sequence ID" value="GMF31511.1"/>
    <property type="molecule type" value="Genomic_DNA"/>
</dbReference>
<dbReference type="PANTHER" id="PTHR42648">
    <property type="entry name" value="TRANSPOSASE, PUTATIVE-RELATED"/>
    <property type="match status" value="1"/>
</dbReference>
<keyword evidence="2" id="KW-0479">Metal-binding</keyword>
<keyword evidence="12" id="KW-1185">Reference proteome</keyword>
<dbReference type="Proteomes" id="UP001165121">
    <property type="component" value="Unassembled WGS sequence"/>
</dbReference>
<gene>
    <name evidence="11" type="ORF">Pfra01_000725400</name>
</gene>
<dbReference type="GO" id="GO:0046872">
    <property type="term" value="F:metal ion binding"/>
    <property type="evidence" value="ECO:0007669"/>
    <property type="project" value="UniProtKB-KW"/>
</dbReference>
<keyword evidence="5" id="KW-0460">Magnesium</keyword>
<evidence type="ECO:0000259" key="10">
    <source>
        <dbReference type="PROSITE" id="PS50994"/>
    </source>
</evidence>
<keyword evidence="8" id="KW-0239">DNA-directed DNA polymerase</keyword>
<keyword evidence="8" id="KW-0548">Nucleotidyltransferase</keyword>
<dbReference type="GO" id="GO:0003887">
    <property type="term" value="F:DNA-directed DNA polymerase activity"/>
    <property type="evidence" value="ECO:0007669"/>
    <property type="project" value="UniProtKB-KW"/>
</dbReference>
<dbReference type="Gene3D" id="3.30.420.10">
    <property type="entry name" value="Ribonuclease H-like superfamily/Ribonuclease H"/>
    <property type="match status" value="1"/>
</dbReference>
<dbReference type="OrthoDB" id="413361at2759"/>
<name>A0A9W6UF69_9STRA</name>
<evidence type="ECO:0000256" key="9">
    <source>
        <dbReference type="ARBA" id="ARBA00023172"/>
    </source>
</evidence>
<protein>
    <submittedName>
        <fullName evidence="11">Unnamed protein product</fullName>
    </submittedName>
</protein>
<evidence type="ECO:0000256" key="5">
    <source>
        <dbReference type="ARBA" id="ARBA00022842"/>
    </source>
</evidence>
<dbReference type="AlphaFoldDB" id="A0A9W6UF69"/>
<keyword evidence="9" id="KW-0233">DNA recombination</keyword>
<proteinExistence type="predicted"/>
<evidence type="ECO:0000256" key="1">
    <source>
        <dbReference type="ARBA" id="ARBA00022722"/>
    </source>
</evidence>
<keyword evidence="7" id="KW-0695">RNA-directed DNA polymerase</keyword>
<evidence type="ECO:0000313" key="12">
    <source>
        <dbReference type="Proteomes" id="UP001165121"/>
    </source>
</evidence>
<dbReference type="GO" id="GO:0015074">
    <property type="term" value="P:DNA integration"/>
    <property type="evidence" value="ECO:0007669"/>
    <property type="project" value="UniProtKB-KW"/>
</dbReference>
<comment type="caution">
    <text evidence="11">The sequence shown here is derived from an EMBL/GenBank/DDBJ whole genome shotgun (WGS) entry which is preliminary data.</text>
</comment>
<accession>A0A9W6UF69</accession>
<keyword evidence="6" id="KW-0229">DNA integration</keyword>
<dbReference type="InterPro" id="IPR001584">
    <property type="entry name" value="Integrase_cat-core"/>
</dbReference>
<keyword evidence="4" id="KW-0378">Hydrolase</keyword>
<dbReference type="SUPFAM" id="SSF53098">
    <property type="entry name" value="Ribonuclease H-like"/>
    <property type="match status" value="1"/>
</dbReference>
<dbReference type="GO" id="GO:0003676">
    <property type="term" value="F:nucleic acid binding"/>
    <property type="evidence" value="ECO:0007669"/>
    <property type="project" value="InterPro"/>
</dbReference>
<keyword evidence="3" id="KW-0255">Endonuclease</keyword>
<dbReference type="GO" id="GO:0004519">
    <property type="term" value="F:endonuclease activity"/>
    <property type="evidence" value="ECO:0007669"/>
    <property type="project" value="UniProtKB-KW"/>
</dbReference>
<evidence type="ECO:0000256" key="3">
    <source>
        <dbReference type="ARBA" id="ARBA00022759"/>
    </source>
</evidence>
<evidence type="ECO:0000313" key="11">
    <source>
        <dbReference type="EMBL" id="GMF31511.1"/>
    </source>
</evidence>